<evidence type="ECO:0000256" key="1">
    <source>
        <dbReference type="SAM" id="Phobius"/>
    </source>
</evidence>
<dbReference type="AlphaFoldDB" id="A0A0C2HIW8"/>
<feature type="transmembrane region" description="Helical" evidence="1">
    <location>
        <begin position="85"/>
        <end position="104"/>
    </location>
</feature>
<sequence>MQQKPSISSDSGAKIGRICERPSWVFPVALLTRAAHQLGAAVVLAAYLLDAIPGPPMAYLVLALVSGGALLVTEGMQHRQIFRELVGIITLLKVLIFGAAYHGFLPLQETTLLAFVMASIAAHAPKKIRHRLLL</sequence>
<keyword evidence="1" id="KW-0472">Membrane</keyword>
<feature type="transmembrane region" description="Helical" evidence="1">
    <location>
        <begin position="24"/>
        <end position="49"/>
    </location>
</feature>
<dbReference type="EMBL" id="JWJD01000002">
    <property type="protein sequence ID" value="KIH77011.1"/>
    <property type="molecule type" value="Genomic_DNA"/>
</dbReference>
<dbReference type="RefSeq" id="WP_040098217.1">
    <property type="nucleotide sequence ID" value="NZ_JWJD01000002.1"/>
</dbReference>
<accession>A0A0C2HIW8</accession>
<gene>
    <name evidence="2" type="ORF">GFER_08085</name>
</gene>
<dbReference type="Proteomes" id="UP000035068">
    <property type="component" value="Unassembled WGS sequence"/>
</dbReference>
<keyword evidence="3" id="KW-1185">Reference proteome</keyword>
<organism evidence="2 3">
    <name type="scientific">Geoalkalibacter ferrihydriticus DSM 17813</name>
    <dbReference type="NCBI Taxonomy" id="1121915"/>
    <lineage>
        <taxon>Bacteria</taxon>
        <taxon>Pseudomonadati</taxon>
        <taxon>Thermodesulfobacteriota</taxon>
        <taxon>Desulfuromonadia</taxon>
        <taxon>Desulfuromonadales</taxon>
        <taxon>Geoalkalibacteraceae</taxon>
        <taxon>Geoalkalibacter</taxon>
    </lineage>
</organism>
<proteinExistence type="predicted"/>
<feature type="transmembrane region" description="Helical" evidence="1">
    <location>
        <begin position="55"/>
        <end position="73"/>
    </location>
</feature>
<keyword evidence="1" id="KW-0812">Transmembrane</keyword>
<protein>
    <submittedName>
        <fullName evidence="2">Uncharacterized protein</fullName>
    </submittedName>
</protein>
<name>A0A0C2HIW8_9BACT</name>
<evidence type="ECO:0000313" key="3">
    <source>
        <dbReference type="Proteomes" id="UP000035068"/>
    </source>
</evidence>
<evidence type="ECO:0000313" key="2">
    <source>
        <dbReference type="EMBL" id="KIH77011.1"/>
    </source>
</evidence>
<keyword evidence="1" id="KW-1133">Transmembrane helix</keyword>
<comment type="caution">
    <text evidence="2">The sequence shown here is derived from an EMBL/GenBank/DDBJ whole genome shotgun (WGS) entry which is preliminary data.</text>
</comment>
<reference evidence="2 3" key="1">
    <citation type="submission" date="2014-12" db="EMBL/GenBank/DDBJ databases">
        <title>Genomes of Geoalkalibacter ferrihydriticus and Geoalkalibacter subterraneus, two haloalkaliphilic metal-reducing members of the Geobacteraceae.</title>
        <authorList>
            <person name="Badalamenti J.P."/>
            <person name="Torres C.I."/>
            <person name="Krajmalnik-Brown R."/>
            <person name="Bond D.R."/>
        </authorList>
    </citation>
    <scope>NUCLEOTIDE SEQUENCE [LARGE SCALE GENOMIC DNA]</scope>
    <source>
        <strain evidence="2 3">DSM 17813</strain>
    </source>
</reference>